<dbReference type="EMBL" id="FZOQ01000006">
    <property type="protein sequence ID" value="SNS41168.1"/>
    <property type="molecule type" value="Genomic_DNA"/>
</dbReference>
<dbReference type="Pfam" id="PF05523">
    <property type="entry name" value="FdtA"/>
    <property type="match status" value="1"/>
</dbReference>
<dbReference type="InterPro" id="IPR011051">
    <property type="entry name" value="RmlC_Cupin_sf"/>
</dbReference>
<evidence type="ECO:0000313" key="2">
    <source>
        <dbReference type="EMBL" id="SNS41168.1"/>
    </source>
</evidence>
<dbReference type="CDD" id="cd20292">
    <property type="entry name" value="cupin_QdtA-like"/>
    <property type="match status" value="1"/>
</dbReference>
<feature type="domain" description="Sugar 3,4-ketoisomerase QdtA cupin" evidence="1">
    <location>
        <begin position="15"/>
        <end position="139"/>
    </location>
</feature>
<dbReference type="InterPro" id="IPR014710">
    <property type="entry name" value="RmlC-like_jellyroll"/>
</dbReference>
<sequence length="145" mass="16255">MTVLNPKPLPANPYLIPLERMGSPEEGFLTSTQLAANVPFKIKRVFWTHDIPMGVTRGNHANKATEEVLIAISGKLQVKVDTGNEVYVFDLSDSRQGVYIPAMCWTELQFSEGAIALCLASTDYDEKDYIRDYAYFKQLANHLAL</sequence>
<name>A0A239EA62_9BACT</name>
<gene>
    <name evidence="2" type="ORF">SAMN06296052_10659</name>
</gene>
<evidence type="ECO:0000259" key="1">
    <source>
        <dbReference type="Pfam" id="PF05523"/>
    </source>
</evidence>
<accession>A0A239EA62</accession>
<dbReference type="AlphaFoldDB" id="A0A239EA62"/>
<dbReference type="Gene3D" id="2.60.120.10">
    <property type="entry name" value="Jelly Rolls"/>
    <property type="match status" value="1"/>
</dbReference>
<evidence type="ECO:0000313" key="3">
    <source>
        <dbReference type="Proteomes" id="UP000198432"/>
    </source>
</evidence>
<protein>
    <submittedName>
        <fullName evidence="2">WxcM-like, C-terminal</fullName>
    </submittedName>
</protein>
<dbReference type="InterPro" id="IPR008894">
    <property type="entry name" value="QdtA_cupin_dom"/>
</dbReference>
<organism evidence="2 3">
    <name type="scientific">Pontibacter ummariensis</name>
    <dbReference type="NCBI Taxonomy" id="1610492"/>
    <lineage>
        <taxon>Bacteria</taxon>
        <taxon>Pseudomonadati</taxon>
        <taxon>Bacteroidota</taxon>
        <taxon>Cytophagia</taxon>
        <taxon>Cytophagales</taxon>
        <taxon>Hymenobacteraceae</taxon>
        <taxon>Pontibacter</taxon>
    </lineage>
</organism>
<dbReference type="RefSeq" id="WP_245842387.1">
    <property type="nucleotide sequence ID" value="NZ_FZOQ01000006.1"/>
</dbReference>
<reference evidence="3" key="1">
    <citation type="submission" date="2017-06" db="EMBL/GenBank/DDBJ databases">
        <authorList>
            <person name="Varghese N."/>
            <person name="Submissions S."/>
        </authorList>
    </citation>
    <scope>NUCLEOTIDE SEQUENCE [LARGE SCALE GENOMIC DNA]</scope>
    <source>
        <strain evidence="3">NKM1</strain>
    </source>
</reference>
<keyword evidence="3" id="KW-1185">Reference proteome</keyword>
<dbReference type="Proteomes" id="UP000198432">
    <property type="component" value="Unassembled WGS sequence"/>
</dbReference>
<proteinExistence type="predicted"/>
<dbReference type="SUPFAM" id="SSF51182">
    <property type="entry name" value="RmlC-like cupins"/>
    <property type="match status" value="1"/>
</dbReference>